<feature type="domain" description="Alginate lyase" evidence="5">
    <location>
        <begin position="226"/>
        <end position="495"/>
    </location>
</feature>
<gene>
    <name evidence="6" type="ORF">PLEOSDRAFT_1111429</name>
</gene>
<feature type="region of interest" description="Disordered" evidence="3">
    <location>
        <begin position="552"/>
        <end position="573"/>
    </location>
</feature>
<evidence type="ECO:0000256" key="3">
    <source>
        <dbReference type="SAM" id="MobiDB-lite"/>
    </source>
</evidence>
<dbReference type="AlphaFoldDB" id="A0A067P441"/>
<feature type="signal peptide" evidence="4">
    <location>
        <begin position="1"/>
        <end position="21"/>
    </location>
</feature>
<dbReference type="Gene3D" id="1.50.10.100">
    <property type="entry name" value="Chondroitin AC/alginate lyase"/>
    <property type="match status" value="2"/>
</dbReference>
<feature type="chain" id="PRO_5001642864" description="Alginate lyase domain-containing protein" evidence="4">
    <location>
        <begin position="22"/>
        <end position="614"/>
    </location>
</feature>
<dbReference type="InterPro" id="IPR008397">
    <property type="entry name" value="Alginate_lyase_dom"/>
</dbReference>
<dbReference type="GO" id="GO:0042597">
    <property type="term" value="C:periplasmic space"/>
    <property type="evidence" value="ECO:0007669"/>
    <property type="project" value="InterPro"/>
</dbReference>
<dbReference type="OrthoDB" id="63533at2759"/>
<feature type="compositionally biased region" description="Low complexity" evidence="3">
    <location>
        <begin position="191"/>
        <end position="217"/>
    </location>
</feature>
<organism evidence="6 7">
    <name type="scientific">Pleurotus ostreatus (strain PC15)</name>
    <name type="common">Oyster mushroom</name>
    <dbReference type="NCBI Taxonomy" id="1137138"/>
    <lineage>
        <taxon>Eukaryota</taxon>
        <taxon>Fungi</taxon>
        <taxon>Dikarya</taxon>
        <taxon>Basidiomycota</taxon>
        <taxon>Agaricomycotina</taxon>
        <taxon>Agaricomycetes</taxon>
        <taxon>Agaricomycetidae</taxon>
        <taxon>Agaricales</taxon>
        <taxon>Pleurotineae</taxon>
        <taxon>Pleurotaceae</taxon>
        <taxon>Pleurotus</taxon>
    </lineage>
</organism>
<keyword evidence="2" id="KW-0456">Lyase</keyword>
<evidence type="ECO:0000256" key="4">
    <source>
        <dbReference type="SAM" id="SignalP"/>
    </source>
</evidence>
<feature type="compositionally biased region" description="Basic and acidic residues" evidence="3">
    <location>
        <begin position="559"/>
        <end position="570"/>
    </location>
</feature>
<feature type="compositionally biased region" description="Acidic residues" evidence="3">
    <location>
        <begin position="109"/>
        <end position="118"/>
    </location>
</feature>
<evidence type="ECO:0000259" key="5">
    <source>
        <dbReference type="Pfam" id="PF05426"/>
    </source>
</evidence>
<dbReference type="HOGENOM" id="CLU_438056_0_0_1"/>
<feature type="compositionally biased region" description="Polar residues" evidence="3">
    <location>
        <begin position="218"/>
        <end position="232"/>
    </location>
</feature>
<accession>A0A067P441</accession>
<feature type="region of interest" description="Disordered" evidence="3">
    <location>
        <begin position="100"/>
        <end position="173"/>
    </location>
</feature>
<proteinExistence type="predicted"/>
<keyword evidence="1 4" id="KW-0732">Signal</keyword>
<evidence type="ECO:0000256" key="2">
    <source>
        <dbReference type="ARBA" id="ARBA00023239"/>
    </source>
</evidence>
<dbReference type="InterPro" id="IPR008929">
    <property type="entry name" value="Chondroitin_lyas"/>
</dbReference>
<dbReference type="EMBL" id="KL198006">
    <property type="protein sequence ID" value="KDQ30646.1"/>
    <property type="molecule type" value="Genomic_DNA"/>
</dbReference>
<dbReference type="InParanoid" id="A0A067P441"/>
<dbReference type="Pfam" id="PF05426">
    <property type="entry name" value="Alginate_lyase"/>
    <property type="match status" value="1"/>
</dbReference>
<dbReference type="VEuPathDB" id="FungiDB:PLEOSDRAFT_1111429"/>
<dbReference type="Proteomes" id="UP000027073">
    <property type="component" value="Unassembled WGS sequence"/>
</dbReference>
<name>A0A067P441_PLEO1</name>
<evidence type="ECO:0000313" key="6">
    <source>
        <dbReference type="EMBL" id="KDQ30646.1"/>
    </source>
</evidence>
<evidence type="ECO:0000256" key="1">
    <source>
        <dbReference type="ARBA" id="ARBA00022729"/>
    </source>
</evidence>
<dbReference type="SUPFAM" id="SSF48230">
    <property type="entry name" value="Chondroitin AC/alginate lyase"/>
    <property type="match status" value="1"/>
</dbReference>
<evidence type="ECO:0000313" key="7">
    <source>
        <dbReference type="Proteomes" id="UP000027073"/>
    </source>
</evidence>
<feature type="compositionally biased region" description="Polar residues" evidence="3">
    <location>
        <begin position="139"/>
        <end position="152"/>
    </location>
</feature>
<dbReference type="GO" id="GO:0016829">
    <property type="term" value="F:lyase activity"/>
    <property type="evidence" value="ECO:0007669"/>
    <property type="project" value="UniProtKB-KW"/>
</dbReference>
<sequence>MVRCTPLAFAWASIFINAVAGDPVDWVNVKYVQRASSQGSTTKDARDAIVNSADSLNKKGPWTIMSGDILPPSKDKRDYLSFAPYHWPDCNWCATGRQHLAHGPSSPDNNEDDGVGDDDGLRGPDYYGSNPAYYEVSSEESNQTHPQATNGRMQRRRRSSILQESPGPQAQVPLGTSVAFPIATSSVLKLTTTSTKTQSVTGTPGPAGAAAKTGTKTSKQSCTPSPTKSLAPSATWTKCPYVVRDGRVNPDVRKLKGPPSIQSVSQATLFNALASQFSSSASLSSSYIQNVNDLINVFFLDSKTAMNPNVNFGQMVRGPGDNGQRGTFTGILDIRGIVKIVNALLILRTGVRKGSDVSQRGEDDVQSVDAAMRRWVSQYVHWLQTSPLAEKAASRPNNHGSFFTAQLAATQMFLGDKAGAIQTLTSFFEGSFLNQIASSGEQPMECVRTRPWHYRSFNLEALITNAKLGDQLGANFWAHKSKYGATIQTAVDYTMGLDPGREDPSELVPHVAAVAAAYGDPSGKYQDFMKKYQPDYKQRAFWFYDQTSALPNSPAGKASRGEGSVKETDVSGHPAASFTVPPFACPEQFLYEPSGATEFDDGLFFSCAEIAPFY</sequence>
<feature type="region of interest" description="Disordered" evidence="3">
    <location>
        <begin position="191"/>
        <end position="232"/>
    </location>
</feature>
<dbReference type="STRING" id="1137138.A0A067P441"/>
<protein>
    <recommendedName>
        <fullName evidence="5">Alginate lyase domain-containing protein</fullName>
    </recommendedName>
</protein>
<reference evidence="7" key="1">
    <citation type="journal article" date="2014" name="Proc. Natl. Acad. Sci. U.S.A.">
        <title>Extensive sampling of basidiomycete genomes demonstrates inadequacy of the white-rot/brown-rot paradigm for wood decay fungi.</title>
        <authorList>
            <person name="Riley R."/>
            <person name="Salamov A.A."/>
            <person name="Brown D.W."/>
            <person name="Nagy L.G."/>
            <person name="Floudas D."/>
            <person name="Held B.W."/>
            <person name="Levasseur A."/>
            <person name="Lombard V."/>
            <person name="Morin E."/>
            <person name="Otillar R."/>
            <person name="Lindquist E.A."/>
            <person name="Sun H."/>
            <person name="LaButti K.M."/>
            <person name="Schmutz J."/>
            <person name="Jabbour D."/>
            <person name="Luo H."/>
            <person name="Baker S.E."/>
            <person name="Pisabarro A.G."/>
            <person name="Walton J.D."/>
            <person name="Blanchette R.A."/>
            <person name="Henrissat B."/>
            <person name="Martin F."/>
            <person name="Cullen D."/>
            <person name="Hibbett D.S."/>
            <person name="Grigoriev I.V."/>
        </authorList>
    </citation>
    <scope>NUCLEOTIDE SEQUENCE [LARGE SCALE GENOMIC DNA]</scope>
    <source>
        <strain evidence="7">PC15</strain>
    </source>
</reference>